<proteinExistence type="predicted"/>
<comment type="caution">
    <text evidence="2">The sequence shown here is derived from an EMBL/GenBank/DDBJ whole genome shotgun (WGS) entry which is preliminary data.</text>
</comment>
<dbReference type="AlphaFoldDB" id="L8WZ71"/>
<keyword evidence="3" id="KW-1185">Reference proteome</keyword>
<sequence>MKREKKGTVTKIDISRGWWMIKRWMRIRKLLPRFRPSSCAYLSFPLSWHDYGIDEAGVMVGNKTLKMTKRERNWQETLLQGSSVLEDGVGTIWTWMTMTRAKKSITVAQRISSRSAWPDSLCDIAKHDSTRAFVDMYDKAIKSTEDDEFAHLNQVTEDIDVAPGMNEDEEDDEEGEEGEEVGVEEEEATAPETPFGHSKKYIPSSEKAEVSFGFKPPNFNHDNDSDEEDPATIDLPDAVPQKLAPVTRGNSVASRIQQWAVQEGGGNRANIGRMGQGVSVTGHGGKNKVTKTKSASSNRPSALAGTSSSSSNKLSRLGSKASGFR</sequence>
<dbReference type="Proteomes" id="UP000011668">
    <property type="component" value="Unassembled WGS sequence"/>
</dbReference>
<protein>
    <submittedName>
        <fullName evidence="2">Uncharacterized protein</fullName>
    </submittedName>
</protein>
<evidence type="ECO:0000313" key="3">
    <source>
        <dbReference type="Proteomes" id="UP000011668"/>
    </source>
</evidence>
<evidence type="ECO:0000313" key="2">
    <source>
        <dbReference type="EMBL" id="ELU41664.1"/>
    </source>
</evidence>
<feature type="compositionally biased region" description="Low complexity" evidence="1">
    <location>
        <begin position="301"/>
        <end position="325"/>
    </location>
</feature>
<feature type="compositionally biased region" description="Acidic residues" evidence="1">
    <location>
        <begin position="166"/>
        <end position="189"/>
    </location>
</feature>
<dbReference type="STRING" id="983506.L8WZ71"/>
<reference evidence="2 3" key="1">
    <citation type="journal article" date="2013" name="Nat. Commun.">
        <title>The evolution and pathogenic mechanisms of the rice sheath blight pathogen.</title>
        <authorList>
            <person name="Zheng A."/>
            <person name="Lin R."/>
            <person name="Xu L."/>
            <person name="Qin P."/>
            <person name="Tang C."/>
            <person name="Ai P."/>
            <person name="Zhang D."/>
            <person name="Liu Y."/>
            <person name="Sun Z."/>
            <person name="Feng H."/>
            <person name="Wang Y."/>
            <person name="Chen Y."/>
            <person name="Liang X."/>
            <person name="Fu R."/>
            <person name="Li Q."/>
            <person name="Zhang J."/>
            <person name="Yu X."/>
            <person name="Xie Z."/>
            <person name="Ding L."/>
            <person name="Guan P."/>
            <person name="Tang J."/>
            <person name="Liang Y."/>
            <person name="Wang S."/>
            <person name="Deng Q."/>
            <person name="Li S."/>
            <person name="Zhu J."/>
            <person name="Wang L."/>
            <person name="Liu H."/>
            <person name="Li P."/>
        </authorList>
    </citation>
    <scope>NUCLEOTIDE SEQUENCE [LARGE SCALE GENOMIC DNA]</scope>
    <source>
        <strain evidence="3">AG-1 IA</strain>
    </source>
</reference>
<organism evidence="2 3">
    <name type="scientific">Thanatephorus cucumeris (strain AG1-IA)</name>
    <name type="common">Rice sheath blight fungus</name>
    <name type="synonym">Rhizoctonia solani</name>
    <dbReference type="NCBI Taxonomy" id="983506"/>
    <lineage>
        <taxon>Eukaryota</taxon>
        <taxon>Fungi</taxon>
        <taxon>Dikarya</taxon>
        <taxon>Basidiomycota</taxon>
        <taxon>Agaricomycotina</taxon>
        <taxon>Agaricomycetes</taxon>
        <taxon>Cantharellales</taxon>
        <taxon>Ceratobasidiaceae</taxon>
        <taxon>Rhizoctonia</taxon>
        <taxon>Rhizoctonia solani AG-1</taxon>
    </lineage>
</organism>
<dbReference type="EMBL" id="AFRT01001005">
    <property type="protein sequence ID" value="ELU41664.1"/>
    <property type="molecule type" value="Genomic_DNA"/>
</dbReference>
<feature type="compositionally biased region" description="Polar residues" evidence="1">
    <location>
        <begin position="248"/>
        <end position="260"/>
    </location>
</feature>
<evidence type="ECO:0000256" key="1">
    <source>
        <dbReference type="SAM" id="MobiDB-lite"/>
    </source>
</evidence>
<gene>
    <name evidence="2" type="ORF">AG1IA_04287</name>
</gene>
<accession>L8WZ71</accession>
<dbReference type="OrthoDB" id="3361281at2759"/>
<dbReference type="HOGENOM" id="CLU_855750_0_0_1"/>
<name>L8WZ71_THACA</name>
<feature type="region of interest" description="Disordered" evidence="1">
    <location>
        <begin position="148"/>
        <end position="325"/>
    </location>
</feature>